<feature type="region of interest" description="Disordered" evidence="2">
    <location>
        <begin position="1388"/>
        <end position="1421"/>
    </location>
</feature>
<accession>A0A4W5M6J6</accession>
<reference evidence="4" key="3">
    <citation type="submission" date="2025-09" db="UniProtKB">
        <authorList>
            <consortium name="Ensembl"/>
        </authorList>
    </citation>
    <scope>IDENTIFICATION</scope>
</reference>
<feature type="region of interest" description="Disordered" evidence="2">
    <location>
        <begin position="179"/>
        <end position="281"/>
    </location>
</feature>
<comment type="similarity">
    <text evidence="1">Belongs to the FAM178 family.</text>
</comment>
<feature type="region of interest" description="Disordered" evidence="2">
    <location>
        <begin position="304"/>
        <end position="467"/>
    </location>
</feature>
<proteinExistence type="inferred from homology"/>
<evidence type="ECO:0000259" key="3">
    <source>
        <dbReference type="Pfam" id="PF14816"/>
    </source>
</evidence>
<feature type="region of interest" description="Disordered" evidence="2">
    <location>
        <begin position="1449"/>
        <end position="1513"/>
    </location>
</feature>
<organism evidence="4 5">
    <name type="scientific">Hucho hucho</name>
    <name type="common">huchen</name>
    <dbReference type="NCBI Taxonomy" id="62062"/>
    <lineage>
        <taxon>Eukaryota</taxon>
        <taxon>Metazoa</taxon>
        <taxon>Chordata</taxon>
        <taxon>Craniata</taxon>
        <taxon>Vertebrata</taxon>
        <taxon>Euteleostomi</taxon>
        <taxon>Actinopterygii</taxon>
        <taxon>Neopterygii</taxon>
        <taxon>Teleostei</taxon>
        <taxon>Protacanthopterygii</taxon>
        <taxon>Salmoniformes</taxon>
        <taxon>Salmonidae</taxon>
        <taxon>Salmoninae</taxon>
        <taxon>Hucho</taxon>
    </lineage>
</organism>
<keyword evidence="5" id="KW-1185">Reference proteome</keyword>
<dbReference type="InterPro" id="IPR044276">
    <property type="entry name" value="CANIN_dom"/>
</dbReference>
<feature type="compositionally biased region" description="Acidic residues" evidence="2">
    <location>
        <begin position="1388"/>
        <end position="1400"/>
    </location>
</feature>
<dbReference type="InterPro" id="IPR026161">
    <property type="entry name" value="FAM178"/>
</dbReference>
<dbReference type="PANTHER" id="PTHR16046:SF9">
    <property type="entry name" value="SMC5-SMC6 COMPLEX LOCALIZATION FACTOR PROTEIN 2"/>
    <property type="match status" value="1"/>
</dbReference>
<evidence type="ECO:0000256" key="2">
    <source>
        <dbReference type="SAM" id="MobiDB-lite"/>
    </source>
</evidence>
<feature type="compositionally biased region" description="Polar residues" evidence="2">
    <location>
        <begin position="123"/>
        <end position="136"/>
    </location>
</feature>
<feature type="compositionally biased region" description="Basic and acidic residues" evidence="2">
    <location>
        <begin position="241"/>
        <end position="266"/>
    </location>
</feature>
<feature type="region of interest" description="Disordered" evidence="2">
    <location>
        <begin position="54"/>
        <end position="164"/>
    </location>
</feature>
<feature type="compositionally biased region" description="Basic and acidic residues" evidence="2">
    <location>
        <begin position="707"/>
        <end position="722"/>
    </location>
</feature>
<feature type="region of interest" description="Disordered" evidence="2">
    <location>
        <begin position="790"/>
        <end position="825"/>
    </location>
</feature>
<evidence type="ECO:0000313" key="4">
    <source>
        <dbReference type="Ensembl" id="ENSHHUP00000033987.1"/>
    </source>
</evidence>
<dbReference type="GeneTree" id="ENSGT00530000064017"/>
<dbReference type="PANTHER" id="PTHR16046">
    <property type="entry name" value="SMC5-SMC6 COMPLEX LOCALIZATION FACTOR 2"/>
    <property type="match status" value="1"/>
</dbReference>
<name>A0A4W5M6J6_9TELE</name>
<feature type="compositionally biased region" description="Polar residues" evidence="2">
    <location>
        <begin position="200"/>
        <end position="212"/>
    </location>
</feature>
<feature type="compositionally biased region" description="Basic and acidic residues" evidence="2">
    <location>
        <begin position="398"/>
        <end position="425"/>
    </location>
</feature>
<feature type="region of interest" description="Disordered" evidence="2">
    <location>
        <begin position="587"/>
        <end position="610"/>
    </location>
</feature>
<evidence type="ECO:0000256" key="1">
    <source>
        <dbReference type="ARBA" id="ARBA00010311"/>
    </source>
</evidence>
<feature type="compositionally biased region" description="Basic and acidic residues" evidence="2">
    <location>
        <begin position="305"/>
        <end position="315"/>
    </location>
</feature>
<feature type="compositionally biased region" description="Low complexity" evidence="2">
    <location>
        <begin position="431"/>
        <end position="446"/>
    </location>
</feature>
<dbReference type="Ensembl" id="ENSHHUT00000035352.1">
    <property type="protein sequence ID" value="ENSHHUP00000033987.1"/>
    <property type="gene ID" value="ENSHHUG00000021420.1"/>
</dbReference>
<reference evidence="4" key="2">
    <citation type="submission" date="2025-08" db="UniProtKB">
        <authorList>
            <consortium name="Ensembl"/>
        </authorList>
    </citation>
    <scope>IDENTIFICATION</scope>
</reference>
<feature type="compositionally biased region" description="Polar residues" evidence="2">
    <location>
        <begin position="219"/>
        <end position="237"/>
    </location>
</feature>
<feature type="region of interest" description="Disordered" evidence="2">
    <location>
        <begin position="631"/>
        <end position="650"/>
    </location>
</feature>
<protein>
    <recommendedName>
        <fullName evidence="3">Coiled-coil SMC6 And NSE5 INteracting (CANIN) domain-containing protein</fullName>
    </recommendedName>
</protein>
<evidence type="ECO:0000313" key="5">
    <source>
        <dbReference type="Proteomes" id="UP000314982"/>
    </source>
</evidence>
<feature type="region of interest" description="Disordered" evidence="2">
    <location>
        <begin position="692"/>
        <end position="734"/>
    </location>
</feature>
<feature type="compositionally biased region" description="Polar residues" evidence="2">
    <location>
        <begin position="693"/>
        <end position="705"/>
    </location>
</feature>
<dbReference type="STRING" id="62062.ENSHHUP00000033987"/>
<dbReference type="Proteomes" id="UP000314982">
    <property type="component" value="Unassembled WGS sequence"/>
</dbReference>
<feature type="compositionally biased region" description="Basic and acidic residues" evidence="2">
    <location>
        <begin position="1455"/>
        <end position="1513"/>
    </location>
</feature>
<feature type="compositionally biased region" description="Polar residues" evidence="2">
    <location>
        <begin position="353"/>
        <end position="393"/>
    </location>
</feature>
<sequence>MLTCSVKMRKIQSEGNGRSIAGYLSPKSSMVKEVIPLGLPGPKPSPATSYLQVTPMKPSQPPGCLSNPNTHPLPKRVLPLTSPELDPMRAKPSPGPHPPQQPGVHHRASGGGGGDKAKDGHANLTNPFTRKIQPSHSPVIPNPSRSMTFDPRGGTGTGNSDVGSSSALFTAGLSLQSTPQYTASDDRKDTVRNGCPLSHTMYSPVNPQQSGGSLDHRGTTQTSKLFTSVGGTKSLSQKRGRNPDLEERKRGEEMASKKLRLKDYRPDSGPGPICTSQPPYGTASPSYLKKVFMKNSLNSGPILSLKERLTPKKTEGGLSRGMEIVPTSPLPTPKPARQLVNNRGQPPCRNSVRENSNPQCRYSGMNHQSGNPQSVYSGSNLQSGHPANLSVKSASRGECSRGKEGRARAPESRGGEPAGRTDRRTPKPVSRSHSSYSSSSSSLRHLGLAQNRNVTRPRGTSALSDDLNGLFTPDPITSSQSRAAITFSPSPQRGDGSPSVHKVLVSGVSATVCGASKRLRPTSVTSPREIHQISPSERISGPNVFPYKVASVDPSKLLLGPNIYSPSFLRLESCGTDLTKLETASYRTITSTSSGKPSSPKDESVTMEDVASELKMRPAFPAVRLFADESVKTEAGPRSPGIPSARLESPMDEHANLKNESSSLKTIPLSASTKSSSLCKAESFNMETADFKASTSSPFLHSPTSPLDRKGKEGEKRKEGDQKSLLFFEEGAKRSKIDNPQKSLTFLEEDPLDVELGLGLDLELELELSQASSSSSEDELPSLQQILDRTARPPDTPEKGTFTAPSTPVGPRYHSQLPVTSKARPTSYRNNLDEMLKEKESIQRSKEMETKLRLSCEENLLRLAEEEEEDESTENMEAAISHQQREFLQRFSVVSSAIRDLHPGEAMFNLDNFGRLFSQHTLQLRHCNVSPRDTAQKTLLWSTPDQFRSHVSSELIQRAYRSSPCPPQVARWLFQMVSVHSDKLTCHQVLKALKDIACSAAEHMMLNKNERFEVWVPSVGDVTLVFMNMGVPFVTLFPLENLQPPFTEGDLLEGFQISTESLSSKKELSTFPEHNFDSVIKYLSQCTSLCPRVYSDRELLLLLTVVSRVGLDTQLTLQPTEHLRSLLRNLISSIRDWDIMLPRICMSLIDLSDDHHNLRWLVQLLPDNIRGKQLRRHLSVSAISKLLNIRCTYRPSNTEFQLSDLRRYLPRMRPSSLLRGLATFRRSQNPHREREEEEADCASLDQQAYYLCYSLLALANEATNFEFFPPEQKNQLLLLCAELEKHIKCDIRESEKMLYRSKVKDFVARIYTKWQVLVQRTRPLQGKLYDYWQPLPEDAVSSSQENKHSHRERKEDEETVMELEGEVVEGKGEDEERIAENALAMEDEEGKVVEGEEEDKEERIADNALAMEDERGETPETYFAMEREILGEEEKLLKMYEEEEMMELTLEESGEEQKMEDMEEKWTEVKAEERVTEKREAAAAVEEGRKGQTEGETEERGNLERDSEIRGER</sequence>
<dbReference type="Pfam" id="PF14816">
    <property type="entry name" value="CANIN"/>
    <property type="match status" value="1"/>
</dbReference>
<reference evidence="5" key="1">
    <citation type="submission" date="2018-06" db="EMBL/GenBank/DDBJ databases">
        <title>Genome assembly of Danube salmon.</title>
        <authorList>
            <person name="Macqueen D.J."/>
            <person name="Gundappa M.K."/>
        </authorList>
    </citation>
    <scope>NUCLEOTIDE SEQUENCE [LARGE SCALE GENOMIC DNA]</scope>
</reference>
<feature type="region of interest" description="Disordered" evidence="2">
    <location>
        <begin position="1339"/>
        <end position="1361"/>
    </location>
</feature>
<feature type="domain" description="Coiled-coil SMC6 And NSE5 INteracting (CANIN)" evidence="3">
    <location>
        <begin position="821"/>
        <end position="1192"/>
    </location>
</feature>